<dbReference type="KEGG" id="trz:GWP43_13385"/>
<evidence type="ECO:0000313" key="2">
    <source>
        <dbReference type="Proteomes" id="UP000464374"/>
    </source>
</evidence>
<dbReference type="EMBL" id="CP048020">
    <property type="protein sequence ID" value="QHX44282.1"/>
    <property type="molecule type" value="Genomic_DNA"/>
</dbReference>
<dbReference type="AlphaFoldDB" id="A0A6P1Y5U5"/>
<reference evidence="1 2" key="1">
    <citation type="submission" date="2020-01" db="EMBL/GenBank/DDBJ databases">
        <title>Complete genome sequence of a human oral phylogroup 1 Treponema sp. strain ATCC 700766, originally isolated from periodontitis dental plaque.</title>
        <authorList>
            <person name="Chan Y."/>
            <person name="Huo Y.-B."/>
            <person name="Yu X.-L."/>
            <person name="Zeng H."/>
            <person name="Leung W.-K."/>
            <person name="Watt R.M."/>
        </authorList>
    </citation>
    <scope>NUCLEOTIDE SEQUENCE [LARGE SCALE GENOMIC DNA]</scope>
    <source>
        <strain evidence="1 2">OMZ 804</strain>
    </source>
</reference>
<sequence>MKTIFLNEKKPPYMEETEYIKLSAGQISQAVNSLNYAGKEAAAVVAIMTLNALGLTPAQITALLATE</sequence>
<accession>A0A6P1Y5U5</accession>
<dbReference type="Proteomes" id="UP000464374">
    <property type="component" value="Chromosome"/>
</dbReference>
<gene>
    <name evidence="1" type="ORF">GWP43_13385</name>
</gene>
<evidence type="ECO:0000313" key="1">
    <source>
        <dbReference type="EMBL" id="QHX44282.1"/>
    </source>
</evidence>
<proteinExistence type="predicted"/>
<dbReference type="RefSeq" id="WP_162664557.1">
    <property type="nucleotide sequence ID" value="NZ_CP048020.1"/>
</dbReference>
<protein>
    <submittedName>
        <fullName evidence="1">Uncharacterized protein</fullName>
    </submittedName>
</protein>
<name>A0A6P1Y5U5_9SPIR</name>
<organism evidence="1 2">
    <name type="scientific">Treponema vincentii</name>
    <dbReference type="NCBI Taxonomy" id="69710"/>
    <lineage>
        <taxon>Bacteria</taxon>
        <taxon>Pseudomonadati</taxon>
        <taxon>Spirochaetota</taxon>
        <taxon>Spirochaetia</taxon>
        <taxon>Spirochaetales</taxon>
        <taxon>Treponemataceae</taxon>
        <taxon>Treponema</taxon>
    </lineage>
</organism>